<dbReference type="PANTHER" id="PTHR33164">
    <property type="entry name" value="TRANSCRIPTIONAL REGULATOR, MARR FAMILY"/>
    <property type="match status" value="1"/>
</dbReference>
<dbReference type="GO" id="GO:0003700">
    <property type="term" value="F:DNA-binding transcription factor activity"/>
    <property type="evidence" value="ECO:0007669"/>
    <property type="project" value="InterPro"/>
</dbReference>
<organism evidence="2 3">
    <name type="scientific">Sinosporangium siamense</name>
    <dbReference type="NCBI Taxonomy" id="1367973"/>
    <lineage>
        <taxon>Bacteria</taxon>
        <taxon>Bacillati</taxon>
        <taxon>Actinomycetota</taxon>
        <taxon>Actinomycetes</taxon>
        <taxon>Streptosporangiales</taxon>
        <taxon>Streptosporangiaceae</taxon>
        <taxon>Sinosporangium</taxon>
    </lineage>
</organism>
<sequence>MAVDDERSAMIKRIGDIQRELGRHFAEDQSSPLFSSPLTLRQLNVMMLLTSAGSASGQQIAQRLGVSLATVTGIVDRLVAHGLATRREDPADRRIRLVELTEEGGRLLQDIADAGFARYSRLLEQLDTDTLRELEAVMEKISRAAQGFA</sequence>
<dbReference type="InterPro" id="IPR039422">
    <property type="entry name" value="MarR/SlyA-like"/>
</dbReference>
<evidence type="ECO:0000259" key="1">
    <source>
        <dbReference type="PROSITE" id="PS50995"/>
    </source>
</evidence>
<evidence type="ECO:0000313" key="3">
    <source>
        <dbReference type="Proteomes" id="UP000606172"/>
    </source>
</evidence>
<proteinExistence type="predicted"/>
<accession>A0A919V9Y6</accession>
<keyword evidence="3" id="KW-1185">Reference proteome</keyword>
<dbReference type="PRINTS" id="PR00598">
    <property type="entry name" value="HTHMARR"/>
</dbReference>
<dbReference type="GO" id="GO:0006950">
    <property type="term" value="P:response to stress"/>
    <property type="evidence" value="ECO:0007669"/>
    <property type="project" value="TreeGrafter"/>
</dbReference>
<dbReference type="Gene3D" id="1.10.10.10">
    <property type="entry name" value="Winged helix-like DNA-binding domain superfamily/Winged helix DNA-binding domain"/>
    <property type="match status" value="1"/>
</dbReference>
<comment type="caution">
    <text evidence="2">The sequence shown here is derived from an EMBL/GenBank/DDBJ whole genome shotgun (WGS) entry which is preliminary data.</text>
</comment>
<dbReference type="PANTHER" id="PTHR33164:SF43">
    <property type="entry name" value="HTH-TYPE TRANSCRIPTIONAL REPRESSOR YETL"/>
    <property type="match status" value="1"/>
</dbReference>
<evidence type="ECO:0000313" key="2">
    <source>
        <dbReference type="EMBL" id="GII95898.1"/>
    </source>
</evidence>
<name>A0A919V9Y6_9ACTN</name>
<dbReference type="EMBL" id="BOOW01000039">
    <property type="protein sequence ID" value="GII95898.1"/>
    <property type="molecule type" value="Genomic_DNA"/>
</dbReference>
<gene>
    <name evidence="2" type="ORF">Ssi02_61290</name>
</gene>
<dbReference type="AlphaFoldDB" id="A0A919V9Y6"/>
<protein>
    <recommendedName>
        <fullName evidence="1">HTH marR-type domain-containing protein</fullName>
    </recommendedName>
</protein>
<dbReference type="Pfam" id="PF01047">
    <property type="entry name" value="MarR"/>
    <property type="match status" value="1"/>
</dbReference>
<dbReference type="SMART" id="SM00347">
    <property type="entry name" value="HTH_MARR"/>
    <property type="match status" value="1"/>
</dbReference>
<reference evidence="2" key="1">
    <citation type="submission" date="2021-01" db="EMBL/GenBank/DDBJ databases">
        <title>Whole genome shotgun sequence of Sinosporangium siamense NBRC 109515.</title>
        <authorList>
            <person name="Komaki H."/>
            <person name="Tamura T."/>
        </authorList>
    </citation>
    <scope>NUCLEOTIDE SEQUENCE</scope>
    <source>
        <strain evidence="2">NBRC 109515</strain>
    </source>
</reference>
<feature type="domain" description="HTH marR-type" evidence="1">
    <location>
        <begin position="7"/>
        <end position="143"/>
    </location>
</feature>
<dbReference type="SUPFAM" id="SSF46785">
    <property type="entry name" value="Winged helix' DNA-binding domain"/>
    <property type="match status" value="1"/>
</dbReference>
<dbReference type="Proteomes" id="UP000606172">
    <property type="component" value="Unassembled WGS sequence"/>
</dbReference>
<dbReference type="PROSITE" id="PS50995">
    <property type="entry name" value="HTH_MARR_2"/>
    <property type="match status" value="1"/>
</dbReference>
<dbReference type="InterPro" id="IPR036390">
    <property type="entry name" value="WH_DNA-bd_sf"/>
</dbReference>
<dbReference type="InterPro" id="IPR000835">
    <property type="entry name" value="HTH_MarR-typ"/>
</dbReference>
<dbReference type="InterPro" id="IPR036388">
    <property type="entry name" value="WH-like_DNA-bd_sf"/>
</dbReference>